<reference evidence="1 2" key="1">
    <citation type="submission" date="2019-03" db="EMBL/GenBank/DDBJ databases">
        <title>Genomic Encyclopedia of Type Strains, Phase IV (KMG-IV): sequencing the most valuable type-strain genomes for metagenomic binning, comparative biology and taxonomic classification.</title>
        <authorList>
            <person name="Goeker M."/>
        </authorList>
    </citation>
    <scope>NUCLEOTIDE SEQUENCE [LARGE SCALE GENOMIC DNA]</scope>
    <source>
        <strain evidence="1 2">DSM 24179</strain>
    </source>
</reference>
<evidence type="ECO:0000313" key="1">
    <source>
        <dbReference type="EMBL" id="TCO07482.1"/>
    </source>
</evidence>
<organism evidence="1 2">
    <name type="scientific">Natronoflexus pectinivorans</name>
    <dbReference type="NCBI Taxonomy" id="682526"/>
    <lineage>
        <taxon>Bacteria</taxon>
        <taxon>Pseudomonadati</taxon>
        <taxon>Bacteroidota</taxon>
        <taxon>Bacteroidia</taxon>
        <taxon>Marinilabiliales</taxon>
        <taxon>Marinilabiliaceae</taxon>
        <taxon>Natronoflexus</taxon>
    </lineage>
</organism>
<protein>
    <submittedName>
        <fullName evidence="1">GxxExxY protein</fullName>
    </submittedName>
</protein>
<dbReference type="InterPro" id="IPR026350">
    <property type="entry name" value="GxxExxY"/>
</dbReference>
<gene>
    <name evidence="1" type="ORF">EV194_10890</name>
</gene>
<keyword evidence="2" id="KW-1185">Reference proteome</keyword>
<dbReference type="Pfam" id="PF13366">
    <property type="entry name" value="PDDEXK_3"/>
    <property type="match status" value="1"/>
</dbReference>
<dbReference type="AlphaFoldDB" id="A0A4R2GHE4"/>
<evidence type="ECO:0000313" key="2">
    <source>
        <dbReference type="Proteomes" id="UP000295221"/>
    </source>
</evidence>
<comment type="caution">
    <text evidence="1">The sequence shown here is derived from an EMBL/GenBank/DDBJ whole genome shotgun (WGS) entry which is preliminary data.</text>
</comment>
<proteinExistence type="predicted"/>
<dbReference type="NCBIfam" id="TIGR04256">
    <property type="entry name" value="GxxExxY"/>
    <property type="match status" value="1"/>
</dbReference>
<dbReference type="Proteomes" id="UP000295221">
    <property type="component" value="Unassembled WGS sequence"/>
</dbReference>
<sequence>MLIQKEKPIPLIFEEVELECGYRIDILVENKVVIEIKSVETLNDVHLAQALTYMKLGNYKLGLLINFNAALLKQGIKRVINGTL</sequence>
<dbReference type="EMBL" id="SLWK01000008">
    <property type="protein sequence ID" value="TCO07482.1"/>
    <property type="molecule type" value="Genomic_DNA"/>
</dbReference>
<name>A0A4R2GHE4_9BACT</name>
<accession>A0A4R2GHE4</accession>